<dbReference type="InterPro" id="IPR011604">
    <property type="entry name" value="PDDEXK-like_dom_sf"/>
</dbReference>
<organism evidence="1 2">
    <name type="scientific">Paramuricea clavata</name>
    <name type="common">Red gorgonian</name>
    <name type="synonym">Violescent sea-whip</name>
    <dbReference type="NCBI Taxonomy" id="317549"/>
    <lineage>
        <taxon>Eukaryota</taxon>
        <taxon>Metazoa</taxon>
        <taxon>Cnidaria</taxon>
        <taxon>Anthozoa</taxon>
        <taxon>Octocorallia</taxon>
        <taxon>Malacalcyonacea</taxon>
        <taxon>Plexauridae</taxon>
        <taxon>Paramuricea</taxon>
    </lineage>
</organism>
<dbReference type="Pfam" id="PF09588">
    <property type="entry name" value="YqaJ"/>
    <property type="match status" value="1"/>
</dbReference>
<dbReference type="PROSITE" id="PS50966">
    <property type="entry name" value="ZF_SWIM"/>
    <property type="match status" value="1"/>
</dbReference>
<feature type="non-terminal residue" evidence="1">
    <location>
        <position position="610"/>
    </location>
</feature>
<dbReference type="EMBL" id="CACRXK020019653">
    <property type="protein sequence ID" value="CAB4033908.1"/>
    <property type="molecule type" value="Genomic_DNA"/>
</dbReference>
<dbReference type="GO" id="GO:0006281">
    <property type="term" value="P:DNA repair"/>
    <property type="evidence" value="ECO:0007669"/>
    <property type="project" value="UniProtKB-ARBA"/>
</dbReference>
<dbReference type="SUPFAM" id="SSF52980">
    <property type="entry name" value="Restriction endonuclease-like"/>
    <property type="match status" value="1"/>
</dbReference>
<dbReference type="PANTHER" id="PTHR47526">
    <property type="entry name" value="ATP-DEPENDENT DNA HELICASE"/>
    <property type="match status" value="1"/>
</dbReference>
<dbReference type="AlphaFoldDB" id="A0A6S7JS57"/>
<dbReference type="InterPro" id="IPR011335">
    <property type="entry name" value="Restrct_endonuc-II-like"/>
</dbReference>
<dbReference type="InterPro" id="IPR007527">
    <property type="entry name" value="Znf_SWIM"/>
</dbReference>
<proteinExistence type="predicted"/>
<gene>
    <name evidence="1" type="ORF">PACLA_8A014320</name>
</gene>
<dbReference type="Gene3D" id="3.90.320.10">
    <property type="match status" value="1"/>
</dbReference>
<evidence type="ECO:0000313" key="1">
    <source>
        <dbReference type="EMBL" id="CAB4033908.1"/>
    </source>
</evidence>
<dbReference type="GO" id="GO:0008270">
    <property type="term" value="F:zinc ion binding"/>
    <property type="evidence" value="ECO:0007669"/>
    <property type="project" value="InterPro"/>
</dbReference>
<sequence length="610" mass="69762">NESRYLLLDDIPGSNLNLSRLTSYRVDQLKFWLSCRGDSLKNLHTKAACIQRINNYVRNGQQDNLVDPTAHQIYVQEKELQQEKAQNTNTVTNSNLCLKDNYWKSTNFEWSKSLLDLPTLTIKEIEQFFEESGKTGKTQKRADNLLYENFLDSVSCSHDTNHSYVRAICGASYTKSQYHQLSCSLSKISAQILYAHCTCKAGQGGFCNHIYALLKLIAQFVLDKLDEIPLQLPSSSRPCGWTVPKVRNMNVQKETVMETIIKKPKLGKNTGVKCNLYEARSSEQQIFDANAIFEMKENLKKDNPKIPMVDGVRSSVSSDAWCETKFGKVPIFSPLAYQCSKLGNNFNVYINIDKCPSNPATTPTTYPNFPHRNIPQYYHHDVSTLDSSQKAVFDKLQVTNEQAVILEQTTQLQSQSSLWFKERKCRVTASKVYDVFHWKRGMDKHAEKFVNSDVSKVPEILQKKFDHGKMYEPVALEKYRVCMREEMDPSTEVYPCGLVLNRNNCWLGSSPDGKFASGDMFGIAECKCPEQYKHSDVFDVACSNESSNFMLHVENSKLQLRKTHPTYYQIQCLLALTGSEFCDLIVYTFQSIAIIRITFDTQFWSNITDV</sequence>
<dbReference type="InterPro" id="IPR019080">
    <property type="entry name" value="YqaJ_viral_recombinase"/>
</dbReference>
<dbReference type="OrthoDB" id="5979335at2759"/>
<accession>A0A6S7JS57</accession>
<dbReference type="PANTHER" id="PTHR47526:SF3">
    <property type="entry name" value="PHD-TYPE DOMAIN-CONTAINING PROTEIN"/>
    <property type="match status" value="1"/>
</dbReference>
<dbReference type="CDD" id="cd22343">
    <property type="entry name" value="PDDEXK_lambda_exonuclease-like"/>
    <property type="match status" value="1"/>
</dbReference>
<keyword evidence="2" id="KW-1185">Reference proteome</keyword>
<protein>
    <submittedName>
        <fullName evidence="1">Uncharacterized protein</fullName>
    </submittedName>
</protein>
<comment type="caution">
    <text evidence="1">The sequence shown here is derived from an EMBL/GenBank/DDBJ whole genome shotgun (WGS) entry which is preliminary data.</text>
</comment>
<dbReference type="Proteomes" id="UP001152795">
    <property type="component" value="Unassembled WGS sequence"/>
</dbReference>
<reference evidence="1" key="1">
    <citation type="submission" date="2020-04" db="EMBL/GenBank/DDBJ databases">
        <authorList>
            <person name="Alioto T."/>
            <person name="Alioto T."/>
            <person name="Gomez Garrido J."/>
        </authorList>
    </citation>
    <scope>NUCLEOTIDE SEQUENCE</scope>
    <source>
        <strain evidence="1">A484AB</strain>
    </source>
</reference>
<evidence type="ECO:0000313" key="2">
    <source>
        <dbReference type="Proteomes" id="UP001152795"/>
    </source>
</evidence>
<feature type="non-terminal residue" evidence="1">
    <location>
        <position position="1"/>
    </location>
</feature>
<name>A0A6S7JS57_PARCT</name>